<protein>
    <submittedName>
        <fullName evidence="2">VWA domain-containing protein</fullName>
    </submittedName>
</protein>
<dbReference type="Gene3D" id="3.40.50.410">
    <property type="entry name" value="von Willebrand factor, type A domain"/>
    <property type="match status" value="1"/>
</dbReference>
<comment type="caution">
    <text evidence="2">The sequence shown here is derived from an EMBL/GenBank/DDBJ whole genome shotgun (WGS) entry which is preliminary data.</text>
</comment>
<dbReference type="RefSeq" id="WP_095213365.1">
    <property type="nucleotide sequence ID" value="NZ_JAAGNC010000194.1"/>
</dbReference>
<dbReference type="CDD" id="cd00198">
    <property type="entry name" value="vWFA"/>
    <property type="match status" value="1"/>
</dbReference>
<dbReference type="Pfam" id="PF05762">
    <property type="entry name" value="VWA_CoxE"/>
    <property type="match status" value="1"/>
</dbReference>
<dbReference type="SUPFAM" id="SSF53300">
    <property type="entry name" value="vWA-like"/>
    <property type="match status" value="1"/>
</dbReference>
<sequence length="268" mass="28401">MDEEAFNAVFRDDADEAMALLVEMSKATDESLRAAARALARRLMIDVARRGVARGRGVGKLRHDRADRGGELDLDRSLPALVDAAAVGRVPALDDLVSRRWARPELALCLVIDTSGSMTGARLAAAALTAAACSWRAPAEHAVVSFARNAEVIRPLRSSRSKAAVVESVLSLRGHGVTALAAALRKANEQLASSRAARKTVLLLSDCRATDDQDPLPAARACEELLILAPAEDCEEAERFARESGARWQPLSGAAAAPAALAALLDRP</sequence>
<gene>
    <name evidence="2" type="ORF">G3I59_39305</name>
</gene>
<name>A0ABX0C5B6_9PSEU</name>
<feature type="domain" description="VWFA" evidence="1">
    <location>
        <begin position="107"/>
        <end position="220"/>
    </location>
</feature>
<dbReference type="Proteomes" id="UP000470404">
    <property type="component" value="Unassembled WGS sequence"/>
</dbReference>
<dbReference type="PROSITE" id="PS50234">
    <property type="entry name" value="VWFA"/>
    <property type="match status" value="1"/>
</dbReference>
<dbReference type="InterPro" id="IPR002035">
    <property type="entry name" value="VWF_A"/>
</dbReference>
<organism evidence="2 3">
    <name type="scientific">Amycolatopsis rubida</name>
    <dbReference type="NCBI Taxonomy" id="112413"/>
    <lineage>
        <taxon>Bacteria</taxon>
        <taxon>Bacillati</taxon>
        <taxon>Actinomycetota</taxon>
        <taxon>Actinomycetes</taxon>
        <taxon>Pseudonocardiales</taxon>
        <taxon>Pseudonocardiaceae</taxon>
        <taxon>Amycolatopsis</taxon>
    </lineage>
</organism>
<keyword evidence="3" id="KW-1185">Reference proteome</keyword>
<accession>A0ABX0C5B6</accession>
<dbReference type="InterPro" id="IPR036465">
    <property type="entry name" value="vWFA_dom_sf"/>
</dbReference>
<dbReference type="InterPro" id="IPR008912">
    <property type="entry name" value="Uncharacterised_CoxE"/>
</dbReference>
<evidence type="ECO:0000259" key="1">
    <source>
        <dbReference type="PROSITE" id="PS50234"/>
    </source>
</evidence>
<proteinExistence type="predicted"/>
<evidence type="ECO:0000313" key="2">
    <source>
        <dbReference type="EMBL" id="NEC61488.1"/>
    </source>
</evidence>
<dbReference type="EMBL" id="JAAGNC010000194">
    <property type="protein sequence ID" value="NEC61488.1"/>
    <property type="molecule type" value="Genomic_DNA"/>
</dbReference>
<reference evidence="2 3" key="1">
    <citation type="submission" date="2020-01" db="EMBL/GenBank/DDBJ databases">
        <title>Insect and environment-associated Actinomycetes.</title>
        <authorList>
            <person name="Currrie C."/>
            <person name="Chevrette M."/>
            <person name="Carlson C."/>
            <person name="Stubbendieck R."/>
            <person name="Wendt-Pienkowski E."/>
        </authorList>
    </citation>
    <scope>NUCLEOTIDE SEQUENCE [LARGE SCALE GENOMIC DNA]</scope>
    <source>
        <strain evidence="2 3">SID8386</strain>
    </source>
</reference>
<dbReference type="SMART" id="SM00327">
    <property type="entry name" value="VWA"/>
    <property type="match status" value="1"/>
</dbReference>
<evidence type="ECO:0000313" key="3">
    <source>
        <dbReference type="Proteomes" id="UP000470404"/>
    </source>
</evidence>